<dbReference type="RefSeq" id="WP_170124793.1">
    <property type="nucleotide sequence ID" value="NZ_QKZQ01000017.1"/>
</dbReference>
<protein>
    <submittedName>
        <fullName evidence="4">Curlin associated repeat-containing protein</fullName>
    </submittedName>
</protein>
<gene>
    <name evidence="4" type="ORF">LY56_03043</name>
</gene>
<dbReference type="Pfam" id="PF07012">
    <property type="entry name" value="Curlin_rpt"/>
    <property type="match status" value="2"/>
</dbReference>
<feature type="signal peptide" evidence="3">
    <location>
        <begin position="1"/>
        <end position="25"/>
    </location>
</feature>
<dbReference type="GO" id="GO:0007155">
    <property type="term" value="P:cell adhesion"/>
    <property type="evidence" value="ECO:0007669"/>
    <property type="project" value="InterPro"/>
</dbReference>
<evidence type="ECO:0000313" key="4">
    <source>
        <dbReference type="EMBL" id="PZX38340.1"/>
    </source>
</evidence>
<dbReference type="Proteomes" id="UP000249364">
    <property type="component" value="Unassembled WGS sequence"/>
</dbReference>
<evidence type="ECO:0000256" key="2">
    <source>
        <dbReference type="ARBA" id="ARBA00022729"/>
    </source>
</evidence>
<dbReference type="GO" id="GO:0009289">
    <property type="term" value="C:pilus"/>
    <property type="evidence" value="ECO:0007669"/>
    <property type="project" value="InterPro"/>
</dbReference>
<dbReference type="InterPro" id="IPR009742">
    <property type="entry name" value="Curlin_rpt"/>
</dbReference>
<dbReference type="EMBL" id="QKZQ01000017">
    <property type="protein sequence ID" value="PZX38340.1"/>
    <property type="molecule type" value="Genomic_DNA"/>
</dbReference>
<comment type="similarity">
    <text evidence="1">Belongs to the CsgA/CsgB family.</text>
</comment>
<keyword evidence="5" id="KW-1185">Reference proteome</keyword>
<proteinExistence type="inferred from homology"/>
<evidence type="ECO:0000256" key="3">
    <source>
        <dbReference type="SAM" id="SignalP"/>
    </source>
</evidence>
<evidence type="ECO:0000256" key="1">
    <source>
        <dbReference type="ARBA" id="ARBA00009766"/>
    </source>
</evidence>
<dbReference type="AlphaFoldDB" id="A0A2W7PWZ0"/>
<reference evidence="4 5" key="1">
    <citation type="submission" date="2018-06" db="EMBL/GenBank/DDBJ databases">
        <title>Genomic Encyclopedia of Archaeal and Bacterial Type Strains, Phase II (KMG-II): from individual species to whole genera.</title>
        <authorList>
            <person name="Goeker M."/>
        </authorList>
    </citation>
    <scope>NUCLEOTIDE SEQUENCE [LARGE SCALE GENOMIC DNA]</scope>
    <source>
        <strain evidence="4 5">DSM 13087</strain>
    </source>
</reference>
<feature type="chain" id="PRO_5015932878" evidence="3">
    <location>
        <begin position="26"/>
        <end position="520"/>
    </location>
</feature>
<comment type="caution">
    <text evidence="4">The sequence shown here is derived from an EMBL/GenBank/DDBJ whole genome shotgun (WGS) entry which is preliminary data.</text>
</comment>
<evidence type="ECO:0000313" key="5">
    <source>
        <dbReference type="Proteomes" id="UP000249364"/>
    </source>
</evidence>
<organism evidence="4 5">
    <name type="scientific">Roseinatronobacter thiooxidans</name>
    <dbReference type="NCBI Taxonomy" id="121821"/>
    <lineage>
        <taxon>Bacteria</taxon>
        <taxon>Pseudomonadati</taxon>
        <taxon>Pseudomonadota</taxon>
        <taxon>Alphaproteobacteria</taxon>
        <taxon>Rhodobacterales</taxon>
        <taxon>Paracoccaceae</taxon>
        <taxon>Roseinatronobacter</taxon>
    </lineage>
</organism>
<keyword evidence="2 3" id="KW-0732">Signal</keyword>
<sequence length="520" mass="54122">MKNKLMISGSAIALVATFGAHQALAGNGNEAFVTQDGSFNNAEIDQADANFAGVGLETRPFLQEGNGNDLSVIQQDTKTDRGPRVAAFTPAAAMRGERINGFQLGTANALTVEQQRTLPTTTNNVNWVGTLWQDGNLNVGTITQEAISGWNVANLRQTGNANIATLVQDVEGTGQNGKNRLAIGFFNSTSGTNVSQGGAVQDGTFNVMQIEQVSVATNDTNQIDLASQIGTVNVMNITQNGSNSALSFGDSGSAHQFADSLGLTPYVSLQEGGFNFLTLDMLSTATGQTAGGILFSTRQLGQGNTASVSLSGTLTEFALNQDGSLNSLDGIATGDNNDLAVNQVGVDVNVPAVVFLGFQITPAFTIPGGLNDASFFVDGNSNEMLIDQRGNANDALVEIDGDSNKSPVRQTGNSNDAFVDIFGNSNSAPVIQSGSRNDAELVIDGNMNTASSTQIGNDNFTRLNIDGNDNSSTLSSNGNLNTILGTVEGNDNTSTVTQNGNGNTAVFEQIGNFNIVSIMQ</sequence>
<name>A0A2W7PWZ0_9RHOB</name>
<accession>A0A2W7PWZ0</accession>